<gene>
    <name evidence="1" type="ORF">GDO78_004017</name>
</gene>
<reference evidence="1" key="1">
    <citation type="thesis" date="2020" institute="ProQuest LLC" country="789 East Eisenhower Parkway, Ann Arbor, MI, USA">
        <title>Comparative Genomics and Chromosome Evolution.</title>
        <authorList>
            <person name="Mudd A.B."/>
        </authorList>
    </citation>
    <scope>NUCLEOTIDE SEQUENCE</scope>
    <source>
        <strain evidence="1">HN-11 Male</strain>
        <tissue evidence="1">Kidney and liver</tissue>
    </source>
</reference>
<proteinExistence type="predicted"/>
<organism evidence="1 2">
    <name type="scientific">Eleutherodactylus coqui</name>
    <name type="common">Puerto Rican coqui</name>
    <dbReference type="NCBI Taxonomy" id="57060"/>
    <lineage>
        <taxon>Eukaryota</taxon>
        <taxon>Metazoa</taxon>
        <taxon>Chordata</taxon>
        <taxon>Craniata</taxon>
        <taxon>Vertebrata</taxon>
        <taxon>Euteleostomi</taxon>
        <taxon>Amphibia</taxon>
        <taxon>Batrachia</taxon>
        <taxon>Anura</taxon>
        <taxon>Neobatrachia</taxon>
        <taxon>Hyloidea</taxon>
        <taxon>Eleutherodactylidae</taxon>
        <taxon>Eleutherodactylinae</taxon>
        <taxon>Eleutherodactylus</taxon>
        <taxon>Eleutherodactylus</taxon>
    </lineage>
</organism>
<comment type="caution">
    <text evidence="1">The sequence shown here is derived from an EMBL/GenBank/DDBJ whole genome shotgun (WGS) entry which is preliminary data.</text>
</comment>
<dbReference type="Proteomes" id="UP000770717">
    <property type="component" value="Unassembled WGS sequence"/>
</dbReference>
<protein>
    <submittedName>
        <fullName evidence="1">Uncharacterized protein</fullName>
    </submittedName>
</protein>
<accession>A0A8J6EPR0</accession>
<dbReference type="AlphaFoldDB" id="A0A8J6EPR0"/>
<name>A0A8J6EPR0_ELECQ</name>
<dbReference type="EMBL" id="WNTK01000013">
    <property type="protein sequence ID" value="KAG9473492.1"/>
    <property type="molecule type" value="Genomic_DNA"/>
</dbReference>
<evidence type="ECO:0000313" key="2">
    <source>
        <dbReference type="Proteomes" id="UP000770717"/>
    </source>
</evidence>
<sequence>MGFAKYGAITHLLPGCSSAFFRVSSWILYLPKIGACMGTVILEKESFSPLVWFVTGQKRQTQYFPLLPFLPVLSPFCRFESISSPATTQIGCPHQACRYLYSAGCTCSRARAVSSLIDTPLLNFFCLPSNNEG</sequence>
<keyword evidence="2" id="KW-1185">Reference proteome</keyword>
<evidence type="ECO:0000313" key="1">
    <source>
        <dbReference type="EMBL" id="KAG9473492.1"/>
    </source>
</evidence>